<dbReference type="Proteomes" id="UP001732700">
    <property type="component" value="Chromosome 4C"/>
</dbReference>
<keyword evidence="2" id="KW-1185">Reference proteome</keyword>
<name>A0ACD5WLA7_AVESA</name>
<accession>A0ACD5WLA7</accession>
<evidence type="ECO:0000313" key="1">
    <source>
        <dbReference type="EnsemblPlants" id="AVESA.00010b.r2.4CG1253880.1.CDS.1"/>
    </source>
</evidence>
<evidence type="ECO:0000313" key="2">
    <source>
        <dbReference type="Proteomes" id="UP001732700"/>
    </source>
</evidence>
<proteinExistence type="predicted"/>
<organism evidence="1 2">
    <name type="scientific">Avena sativa</name>
    <name type="common">Oat</name>
    <dbReference type="NCBI Taxonomy" id="4498"/>
    <lineage>
        <taxon>Eukaryota</taxon>
        <taxon>Viridiplantae</taxon>
        <taxon>Streptophyta</taxon>
        <taxon>Embryophyta</taxon>
        <taxon>Tracheophyta</taxon>
        <taxon>Spermatophyta</taxon>
        <taxon>Magnoliopsida</taxon>
        <taxon>Liliopsida</taxon>
        <taxon>Poales</taxon>
        <taxon>Poaceae</taxon>
        <taxon>BOP clade</taxon>
        <taxon>Pooideae</taxon>
        <taxon>Poodae</taxon>
        <taxon>Poeae</taxon>
        <taxon>Poeae Chloroplast Group 1 (Aveneae type)</taxon>
        <taxon>Aveninae</taxon>
        <taxon>Avena</taxon>
    </lineage>
</organism>
<sequence>MDRRRPEPEPEPAAIDITWVSCRGVRSSLPFHTPCLYASVCVTSSACGRRRPHRVKTPTDRAGGENPEWDDRLRLHFPDDASPASPASDQKAARAEEDHGGVLVVKFELKAEVAVLGDVLAASAVVPVSDLVADGRTRRVSYQLAASSDARQHNGVISFSYAFRFQDDGEQDEDRRSNGEPLTPPSPVSPAPASASSGMYPVLDWPPMEQLAVYPPLMEQTAVYPPLTAADTVRSRYDYASTTPPQTPVQPAAIYPPSTRELSARGIYPTVGEPDNSLYPSLDLDPVICYSPATVPCYGGGFRYPAMPDHRDARCLYS</sequence>
<dbReference type="EnsemblPlants" id="AVESA.00010b.r2.4CG1253880.1">
    <property type="protein sequence ID" value="AVESA.00010b.r2.4CG1253880.1.CDS.1"/>
    <property type="gene ID" value="AVESA.00010b.r2.4CG1253880"/>
</dbReference>
<reference evidence="1" key="1">
    <citation type="submission" date="2021-05" db="EMBL/GenBank/DDBJ databases">
        <authorList>
            <person name="Scholz U."/>
            <person name="Mascher M."/>
            <person name="Fiebig A."/>
        </authorList>
    </citation>
    <scope>NUCLEOTIDE SEQUENCE [LARGE SCALE GENOMIC DNA]</scope>
</reference>
<reference evidence="1" key="2">
    <citation type="submission" date="2025-09" db="UniProtKB">
        <authorList>
            <consortium name="EnsemblPlants"/>
        </authorList>
    </citation>
    <scope>IDENTIFICATION</scope>
</reference>
<protein>
    <submittedName>
        <fullName evidence="1">Uncharacterized protein</fullName>
    </submittedName>
</protein>